<dbReference type="EnsemblMetazoa" id="ISCW009315-RA">
    <property type="protein sequence ID" value="ISCW009315-PA"/>
    <property type="gene ID" value="ISCW009315"/>
</dbReference>
<evidence type="ECO:0000259" key="8">
    <source>
        <dbReference type="PROSITE" id="PS50008"/>
    </source>
</evidence>
<dbReference type="EMBL" id="ABJB010984630">
    <property type="status" value="NOT_ANNOTATED_CDS"/>
    <property type="molecule type" value="Genomic_DNA"/>
</dbReference>
<dbReference type="EMBL" id="ABJB010216624">
    <property type="status" value="NOT_ANNOTATED_CDS"/>
    <property type="molecule type" value="Genomic_DNA"/>
</dbReference>
<keyword evidence="2" id="KW-0479">Metal-binding</keyword>
<feature type="compositionally biased region" description="Polar residues" evidence="7">
    <location>
        <begin position="521"/>
        <end position="531"/>
    </location>
</feature>
<dbReference type="EMBL" id="ABJB010540979">
    <property type="status" value="NOT_ANNOTATED_CDS"/>
    <property type="molecule type" value="Genomic_DNA"/>
</dbReference>
<keyword evidence="6" id="KW-0344">Guanine-nucleotide releasing factor</keyword>
<evidence type="ECO:0000256" key="4">
    <source>
        <dbReference type="ARBA" id="ARBA00023157"/>
    </source>
</evidence>
<keyword evidence="3" id="KW-0460">Magnesium</keyword>
<dbReference type="EMBL" id="ABJB010700814">
    <property type="status" value="NOT_ANNOTATED_CDS"/>
    <property type="molecule type" value="Genomic_DNA"/>
</dbReference>
<dbReference type="EMBL" id="ABJB010402176">
    <property type="status" value="NOT_ANNOTATED_CDS"/>
    <property type="molecule type" value="Genomic_DNA"/>
</dbReference>
<evidence type="ECO:0000313" key="10">
    <source>
        <dbReference type="EMBL" id="EEC11664.1"/>
    </source>
</evidence>
<feature type="compositionally biased region" description="Low complexity" evidence="7">
    <location>
        <begin position="532"/>
        <end position="545"/>
    </location>
</feature>
<dbReference type="OrthoDB" id="269822at2759"/>
<dbReference type="SMART" id="SM00147">
    <property type="entry name" value="RasGEF"/>
    <property type="match status" value="1"/>
</dbReference>
<dbReference type="GO" id="GO:0006629">
    <property type="term" value="P:lipid metabolic process"/>
    <property type="evidence" value="ECO:0007669"/>
    <property type="project" value="InterPro"/>
</dbReference>
<dbReference type="STRING" id="6945.B7PYJ2"/>
<dbReference type="GO" id="GO:0004435">
    <property type="term" value="F:phosphatidylinositol-4,5-bisphosphate phospholipase C activity"/>
    <property type="evidence" value="ECO:0007669"/>
    <property type="project" value="InterPro"/>
</dbReference>
<feature type="domain" description="PI-PLC Y-box" evidence="8">
    <location>
        <begin position="599"/>
        <end position="624"/>
    </location>
</feature>
<dbReference type="GO" id="GO:0046872">
    <property type="term" value="F:metal ion binding"/>
    <property type="evidence" value="ECO:0007669"/>
    <property type="project" value="UniProtKB-KW"/>
</dbReference>
<evidence type="ECO:0000313" key="12">
    <source>
        <dbReference type="Proteomes" id="UP000001555"/>
    </source>
</evidence>
<dbReference type="GO" id="GO:0016829">
    <property type="term" value="F:lyase activity"/>
    <property type="evidence" value="ECO:0007669"/>
    <property type="project" value="UniProtKB-KW"/>
</dbReference>
<dbReference type="GO" id="GO:0005085">
    <property type="term" value="F:guanyl-nucleotide exchange factor activity"/>
    <property type="evidence" value="ECO:0007669"/>
    <property type="project" value="UniProtKB-KW"/>
</dbReference>
<evidence type="ECO:0000256" key="2">
    <source>
        <dbReference type="ARBA" id="ARBA00022723"/>
    </source>
</evidence>
<evidence type="ECO:0000256" key="1">
    <source>
        <dbReference type="ARBA" id="ARBA00000110"/>
    </source>
</evidence>
<evidence type="ECO:0000259" key="9">
    <source>
        <dbReference type="PROSITE" id="PS50009"/>
    </source>
</evidence>
<evidence type="ECO:0000256" key="7">
    <source>
        <dbReference type="SAM" id="MobiDB-lite"/>
    </source>
</evidence>
<gene>
    <name evidence="10" type="ORF">IscW_ISCW009315</name>
</gene>
<dbReference type="SUPFAM" id="SSF48366">
    <property type="entry name" value="Ras GEF"/>
    <property type="match status" value="1"/>
</dbReference>
<name>B7PYJ2_IXOSC</name>
<organism>
    <name type="scientific">Ixodes scapularis</name>
    <name type="common">Black-legged tick</name>
    <name type="synonym">Deer tick</name>
    <dbReference type="NCBI Taxonomy" id="6945"/>
    <lineage>
        <taxon>Eukaryota</taxon>
        <taxon>Metazoa</taxon>
        <taxon>Ecdysozoa</taxon>
        <taxon>Arthropoda</taxon>
        <taxon>Chelicerata</taxon>
        <taxon>Arachnida</taxon>
        <taxon>Acari</taxon>
        <taxon>Parasitiformes</taxon>
        <taxon>Ixodida</taxon>
        <taxon>Ixodoidea</taxon>
        <taxon>Ixodidae</taxon>
        <taxon>Ixodinae</taxon>
        <taxon>Ixodes</taxon>
    </lineage>
</organism>
<dbReference type="InterPro" id="IPR001711">
    <property type="entry name" value="PLipase_C_Pinositol-sp_Y"/>
</dbReference>
<dbReference type="InterPro" id="IPR017946">
    <property type="entry name" value="PLC-like_Pdiesterase_TIM-brl"/>
</dbReference>
<feature type="non-terminal residue" evidence="10">
    <location>
        <position position="1"/>
    </location>
</feature>
<dbReference type="VEuPathDB" id="VectorBase:ISCP_035081"/>
<dbReference type="PROSITE" id="PS50008">
    <property type="entry name" value="PIPLC_Y_DOMAIN"/>
    <property type="match status" value="1"/>
</dbReference>
<keyword evidence="12" id="KW-1185">Reference proteome</keyword>
<dbReference type="InterPro" id="IPR001895">
    <property type="entry name" value="RASGEF_cat_dom"/>
</dbReference>
<protein>
    <submittedName>
        <fullName evidence="10 11">Phospholipase C epsilon, putative</fullName>
    </submittedName>
</protein>
<dbReference type="EMBL" id="ABJB010050012">
    <property type="status" value="NOT_ANNOTATED_CDS"/>
    <property type="molecule type" value="Genomic_DNA"/>
</dbReference>
<dbReference type="PaxDb" id="6945-B7PYJ2"/>
<comment type="catalytic activity">
    <reaction evidence="1">
        <text>an N-(acyl)-sphingosylphosphoethanolamine = an N-(acyl)-sphingosyl-1,3-cyclic phosphate + ethanolamine</text>
        <dbReference type="Rhea" id="RHEA:60648"/>
        <dbReference type="ChEBI" id="CHEBI:57603"/>
        <dbReference type="ChEBI" id="CHEBI:143891"/>
        <dbReference type="ChEBI" id="CHEBI:143892"/>
    </reaction>
</comment>
<evidence type="ECO:0000256" key="5">
    <source>
        <dbReference type="ARBA" id="ARBA00023239"/>
    </source>
</evidence>
<dbReference type="Proteomes" id="UP000001555">
    <property type="component" value="Unassembled WGS sequence"/>
</dbReference>
<dbReference type="VEuPathDB" id="VectorBase:ISCI009315"/>
<keyword evidence="4" id="KW-1015">Disulfide bond</keyword>
<feature type="domain" description="Ras-GEF" evidence="9">
    <location>
        <begin position="1"/>
        <end position="206"/>
    </location>
</feature>
<dbReference type="InterPro" id="IPR036964">
    <property type="entry name" value="RASGEF_cat_dom_sf"/>
</dbReference>
<dbReference type="HOGENOM" id="CLU_421274_0_0_1"/>
<dbReference type="InterPro" id="IPR001192">
    <property type="entry name" value="PI-PLC_fam"/>
</dbReference>
<dbReference type="EMBL" id="DS820282">
    <property type="protein sequence ID" value="EEC11664.1"/>
    <property type="molecule type" value="Genomic_DNA"/>
</dbReference>
<evidence type="ECO:0000313" key="11">
    <source>
        <dbReference type="EnsemblMetazoa" id="ISCW009315-PA"/>
    </source>
</evidence>
<reference evidence="10 12" key="1">
    <citation type="submission" date="2008-03" db="EMBL/GenBank/DDBJ databases">
        <title>Annotation of Ixodes scapularis.</title>
        <authorList>
            <consortium name="Ixodes scapularis Genome Project Consortium"/>
            <person name="Caler E."/>
            <person name="Hannick L.I."/>
            <person name="Bidwell S."/>
            <person name="Joardar V."/>
            <person name="Thiagarajan M."/>
            <person name="Amedeo P."/>
            <person name="Galinsky K.J."/>
            <person name="Schobel S."/>
            <person name="Inman J."/>
            <person name="Hostetler J."/>
            <person name="Miller J."/>
            <person name="Hammond M."/>
            <person name="Megy K."/>
            <person name="Lawson D."/>
            <person name="Kodira C."/>
            <person name="Sutton G."/>
            <person name="Meyer J."/>
            <person name="Hill C.A."/>
            <person name="Birren B."/>
            <person name="Nene V."/>
            <person name="Collins F."/>
            <person name="Alarcon-Chaidez F."/>
            <person name="Wikel S."/>
            <person name="Strausberg R."/>
        </authorList>
    </citation>
    <scope>NUCLEOTIDE SEQUENCE [LARGE SCALE GENOMIC DNA]</scope>
    <source>
        <strain evidence="12">Wikel</strain>
        <strain evidence="10">Wikel colony</strain>
    </source>
</reference>
<sequence length="651" mass="73599">VSSWVTHIIISQPTHDDRKAVLSCILRIAMSCWNIGNFNAAMEILAGLKSEKLKPFWLSLSDKDQLPVLDFLSQALLNPEPSKEYREAVQRALNIPHSKVVPFFGTFLRELRAILQGMPSLIVLPSEGARSIEFVADYHGEDHFMTRIGVGGIINVEKMDEAHRVLDEIKAFHHHHKCRKHATAQVAINSQEARRDGCGSSRAEDESLYMQDLAAYIPIQGLKHNHDVSLIPLQVDTVDFHELQILHHGCTIVHWEEDGSRSVLCYARLESHNGTITWCRPTWSALQVSGPRDYSLSANIEECVPIGVVQKCETGESYQAGLEEGFVDLHIVKEIVLCRSSIEVAAVARRHGLEDSICDQNLLRIKFGTGLSENRVLEFILPGTLAEVWYKSIRRLVAMLKQQRQLCDSRIYWLKETFLQLYYNEQNCSGPTAFEDRPCHESRDPITTSALLNRLVITSGSRLTFSSFVELFRSFMVHARRDIFALFCAMATDDNAIFVFDIDEGPPRKPSPTVKKRRATVKSSPQMRSQESSPQRLSVSRSSSSCENLNRVDGGVPVVQPIPQTAGDDDGYKQRKSSSQIAPELSDLVVYCQAIKFRDAGLHVNAAMFEQNGSCGYVLKPRVMWDRSHMMYGRFNPWDKDFDRCMPSDFK</sequence>
<dbReference type="SUPFAM" id="SSF51695">
    <property type="entry name" value="PLC-like phosphodiesterases"/>
    <property type="match status" value="1"/>
</dbReference>
<proteinExistence type="predicted"/>
<feature type="region of interest" description="Disordered" evidence="7">
    <location>
        <begin position="508"/>
        <end position="578"/>
    </location>
</feature>
<evidence type="ECO:0000256" key="6">
    <source>
        <dbReference type="PROSITE-ProRule" id="PRU00168"/>
    </source>
</evidence>
<dbReference type="EMBL" id="ABJB010439564">
    <property type="status" value="NOT_ANNOTATED_CDS"/>
    <property type="molecule type" value="Genomic_DNA"/>
</dbReference>
<dbReference type="VEuPathDB" id="VectorBase:ISCW009315"/>
<dbReference type="Gene3D" id="1.10.840.10">
    <property type="entry name" value="Ras guanine-nucleotide exchange factors catalytic domain"/>
    <property type="match status" value="1"/>
</dbReference>
<dbReference type="Pfam" id="PF00617">
    <property type="entry name" value="RasGEF"/>
    <property type="match status" value="1"/>
</dbReference>
<dbReference type="GO" id="GO:0007264">
    <property type="term" value="P:small GTPase-mediated signal transduction"/>
    <property type="evidence" value="ECO:0007669"/>
    <property type="project" value="InterPro"/>
</dbReference>
<dbReference type="Gene3D" id="3.20.20.190">
    <property type="entry name" value="Phosphatidylinositol (PI) phosphodiesterase"/>
    <property type="match status" value="1"/>
</dbReference>
<dbReference type="EMBL" id="ABJB010459220">
    <property type="status" value="NOT_ANNOTATED_CDS"/>
    <property type="molecule type" value="Genomic_DNA"/>
</dbReference>
<dbReference type="InterPro" id="IPR023578">
    <property type="entry name" value="Ras_GEF_dom_sf"/>
</dbReference>
<dbReference type="PROSITE" id="PS50009">
    <property type="entry name" value="RASGEF_CAT"/>
    <property type="match status" value="1"/>
</dbReference>
<dbReference type="PANTHER" id="PTHR10336">
    <property type="entry name" value="PHOSPHOINOSITIDE-SPECIFIC PHOSPHOLIPASE C FAMILY PROTEIN"/>
    <property type="match status" value="1"/>
</dbReference>
<reference evidence="11" key="2">
    <citation type="submission" date="2020-05" db="UniProtKB">
        <authorList>
            <consortium name="EnsemblMetazoa"/>
        </authorList>
    </citation>
    <scope>IDENTIFICATION</scope>
    <source>
        <strain evidence="11">wikel</strain>
    </source>
</reference>
<dbReference type="PANTHER" id="PTHR10336:SF6">
    <property type="entry name" value="1-PHOSPHATIDYLINOSITOL 4,5-BISPHOSPHATE PHOSPHODIESTERASE EPSILON-1"/>
    <property type="match status" value="1"/>
</dbReference>
<dbReference type="EMBL" id="ABJB010015881">
    <property type="status" value="NOT_ANNOTATED_CDS"/>
    <property type="molecule type" value="Genomic_DNA"/>
</dbReference>
<dbReference type="AlphaFoldDB" id="B7PYJ2"/>
<evidence type="ECO:0000256" key="3">
    <source>
        <dbReference type="ARBA" id="ARBA00022842"/>
    </source>
</evidence>
<accession>B7PYJ2</accession>
<dbReference type="EMBL" id="ABJB010965794">
    <property type="status" value="NOT_ANNOTATED_CDS"/>
    <property type="molecule type" value="Genomic_DNA"/>
</dbReference>
<keyword evidence="5" id="KW-0456">Lyase</keyword>